<dbReference type="InterPro" id="IPR008909">
    <property type="entry name" value="DALR_anticod-bd"/>
</dbReference>
<keyword evidence="3 7" id="KW-0547">Nucleotide-binding</keyword>
<evidence type="ECO:0000256" key="2">
    <source>
        <dbReference type="ARBA" id="ARBA00022598"/>
    </source>
</evidence>
<dbReference type="Proteomes" id="UP000008333">
    <property type="component" value="Unassembled WGS sequence"/>
</dbReference>
<dbReference type="PANTHER" id="PTHR11956:SF5">
    <property type="entry name" value="ARGININE--TRNA LIGASE, CYTOPLASMIC"/>
    <property type="match status" value="1"/>
</dbReference>
<organism evidence="12 13">
    <name type="scientific">Plasmodium vivax (strain Salvador I)</name>
    <dbReference type="NCBI Taxonomy" id="126793"/>
    <lineage>
        <taxon>Eukaryota</taxon>
        <taxon>Sar</taxon>
        <taxon>Alveolata</taxon>
        <taxon>Apicomplexa</taxon>
        <taxon>Aconoidasida</taxon>
        <taxon>Haemosporida</taxon>
        <taxon>Plasmodiidae</taxon>
        <taxon>Plasmodium</taxon>
        <taxon>Plasmodium (Plasmodium)</taxon>
    </lineage>
</organism>
<feature type="domain" description="Arginyl-tRNA synthetase catalytic core" evidence="10">
    <location>
        <begin position="560"/>
        <end position="650"/>
    </location>
</feature>
<dbReference type="InterPro" id="IPR014729">
    <property type="entry name" value="Rossmann-like_a/b/a_fold"/>
</dbReference>
<dbReference type="Pfam" id="PF00750">
    <property type="entry name" value="tRNA-synt_1d"/>
    <property type="match status" value="3"/>
</dbReference>
<reference evidence="12 13" key="1">
    <citation type="journal article" date="2008" name="Nature">
        <title>Comparative genomics of the neglected human malaria parasite Plasmodium vivax.</title>
        <authorList>
            <person name="Carlton J.M."/>
            <person name="Adams J.H."/>
            <person name="Silva J.C."/>
            <person name="Bidwell S.L."/>
            <person name="Lorenzi H."/>
            <person name="Caler E."/>
            <person name="Crabtree J."/>
            <person name="Angiuoli S.V."/>
            <person name="Merino E.F."/>
            <person name="Amedeo P."/>
            <person name="Cheng Q."/>
            <person name="Coulson R.M."/>
            <person name="Crabb B.S."/>
            <person name="Del Portillo H.A."/>
            <person name="Essien K."/>
            <person name="Feldblyum T.V."/>
            <person name="Fernandez-Becerra C."/>
            <person name="Gilson P.R."/>
            <person name="Gueye A.H."/>
            <person name="Guo X."/>
            <person name="Kang'a S."/>
            <person name="Kooij T.W."/>
            <person name="Korsinczky M."/>
            <person name="Meyer E.V."/>
            <person name="Nene V."/>
            <person name="Paulsen I."/>
            <person name="White O."/>
            <person name="Ralph S.A."/>
            <person name="Ren Q."/>
            <person name="Sargeant T.J."/>
            <person name="Salzberg S.L."/>
            <person name="Stoeckert C.J."/>
            <person name="Sullivan S.A."/>
            <person name="Yamamoto M.M."/>
            <person name="Hoffman S.L."/>
            <person name="Wortman J.R."/>
            <person name="Gardner M.J."/>
            <person name="Galinski M.R."/>
            <person name="Barnwell J.W."/>
            <person name="Fraser-Liggett C.M."/>
        </authorList>
    </citation>
    <scope>NUCLEOTIDE SEQUENCE [LARGE SCALE GENOMIC DNA]</scope>
    <source>
        <strain evidence="12 13">Salvador I</strain>
    </source>
</reference>
<dbReference type="RefSeq" id="XP_001614674.1">
    <property type="nucleotide sequence ID" value="XM_001614624.1"/>
</dbReference>
<evidence type="ECO:0000259" key="10">
    <source>
        <dbReference type="Pfam" id="PF00750"/>
    </source>
</evidence>
<evidence type="ECO:0000256" key="9">
    <source>
        <dbReference type="SAM" id="SignalP"/>
    </source>
</evidence>
<evidence type="ECO:0000256" key="3">
    <source>
        <dbReference type="ARBA" id="ARBA00022741"/>
    </source>
</evidence>
<feature type="region of interest" description="Disordered" evidence="8">
    <location>
        <begin position="55"/>
        <end position="77"/>
    </location>
</feature>
<dbReference type="GO" id="GO:0006420">
    <property type="term" value="P:arginyl-tRNA aminoacylation"/>
    <property type="evidence" value="ECO:0007669"/>
    <property type="project" value="InterPro"/>
</dbReference>
<keyword evidence="2 7" id="KW-0436">Ligase</keyword>
<dbReference type="Pfam" id="PF05746">
    <property type="entry name" value="DALR_1"/>
    <property type="match status" value="1"/>
</dbReference>
<dbReference type="InParanoid" id="A5K6K6"/>
<proteinExistence type="inferred from homology"/>
<dbReference type="VEuPathDB" id="PlasmoDB:PVX_099120"/>
<evidence type="ECO:0000313" key="13">
    <source>
        <dbReference type="Proteomes" id="UP000008333"/>
    </source>
</evidence>
<feature type="signal peptide" evidence="9">
    <location>
        <begin position="1"/>
        <end position="17"/>
    </location>
</feature>
<feature type="chain" id="PRO_5005659994" evidence="9">
    <location>
        <begin position="18"/>
        <end position="977"/>
    </location>
</feature>
<feature type="domain" description="Arginyl-tRNA synthetase catalytic core" evidence="10">
    <location>
        <begin position="215"/>
        <end position="286"/>
    </location>
</feature>
<evidence type="ECO:0000256" key="5">
    <source>
        <dbReference type="ARBA" id="ARBA00022917"/>
    </source>
</evidence>
<accession>A5K6K6</accession>
<dbReference type="GeneID" id="5473965"/>
<comment type="similarity">
    <text evidence="1 7">Belongs to the class-I aminoacyl-tRNA synthetase family.</text>
</comment>
<dbReference type="Gene3D" id="1.10.730.10">
    <property type="entry name" value="Isoleucyl-tRNA Synthetase, Domain 1"/>
    <property type="match status" value="1"/>
</dbReference>
<sequence length="977" mass="110254">MIRAALLLLLFQSGLRCFQVRRASTNHEHLGNVFFPSVRGRPAYVGGLPPLRWSPPKGAANKAQTKRCRGDPPGGEVHTTGEEVHSVRDDLHAALNKQLQNVAKQILRDENVKLPKHCLLEENKLFDQYEYQSSVILFLEHSLGKGNDVRSEILRILRGTCADLIDSLHLSPNGILNIRVADAFVVREFLQFYRAGGAHMGRAAVEGGTNNNFQKMETPQSGDRHTVLLDFCGVNMAKNMHMGHLKSLLLGNALSNIFRSLNYSVKCRSHIGDWNMNMAMVLSFFVMFPREVLSRGKLNEREVPSICGAAKHEKENSCEGSTSPCVASGQMNRHTHVEHPVAADSTQPGVNEAPQNLLDEELLMNMLSSLREENFDEGYQQLDPSKWEDTNLHNIEFAYKMGKKLFTSSDVFKRISKRSLRMMYQRDEKMIALWGNICRRSKRANKEILDKLQIRRLIDKGESFYVKFVPTVLRRLEDANAVFQLGGKSCLLLRSRGGAVSSNPVSSNPDGSNPVSGNLVSGCTPSGRKDTHILSSYEDHYDVMQATHELREQARRNDADQLKKNFTLLTLQNDVAFTYAAIDLAAIHYRVTHEKANKIIYVVDENQRKHFMQIFAIAKFAHILPDQVECVCLNYGFVLNSENRKMKTKDLCKKNVSVKEMLESVKLANLGGHTGEKHTGEKHTGEKHTGEKHTGEKHTGEKHTGEKHTGEKHTGEKHTGEKHTGEKHTGEKHTGEKHTGEKHRESFLLSSLIYSYLAVKNYKRQVIGNILNNFHAEYLLIINCYNEVSSILGKAKKGDYSSLLEKRKNIQIEKNLKKLMLHMMRFNNITEEVTRSYSVDRLCSFLFTLSQKMQPLLQSSSVHNFLSALNGLLGKKEQAEEQVNDVAGDKGEVTHVIREVTQTELFLLLKNSGLLDLREDESLPEQSGKIETLIFNRILEVLIMQAYLSLVGRTFGMLNLQLVNFGRRGRAPGAARL</sequence>
<dbReference type="OMA" id="FMQIFSI"/>
<keyword evidence="13" id="KW-1185">Reference proteome</keyword>
<gene>
    <name evidence="12" type="ORF">PVX_099120</name>
</gene>
<dbReference type="GO" id="GO:0004814">
    <property type="term" value="F:arginine-tRNA ligase activity"/>
    <property type="evidence" value="ECO:0007669"/>
    <property type="project" value="InterPro"/>
</dbReference>
<dbReference type="InterPro" id="IPR035684">
    <property type="entry name" value="ArgRS_core"/>
</dbReference>
<dbReference type="KEGG" id="pvx:PVX_099120"/>
<dbReference type="PANTHER" id="PTHR11956">
    <property type="entry name" value="ARGINYL-TRNA SYNTHETASE"/>
    <property type="match status" value="1"/>
</dbReference>
<dbReference type="SUPFAM" id="SSF52374">
    <property type="entry name" value="Nucleotidylyl transferase"/>
    <property type="match status" value="1"/>
</dbReference>
<evidence type="ECO:0000313" key="12">
    <source>
        <dbReference type="EMBL" id="EDL44947.1"/>
    </source>
</evidence>
<feature type="region of interest" description="Disordered" evidence="8">
    <location>
        <begin position="670"/>
        <end position="742"/>
    </location>
</feature>
<dbReference type="EMBL" id="AAKM01000007">
    <property type="protein sequence ID" value="EDL44947.1"/>
    <property type="molecule type" value="Genomic_DNA"/>
</dbReference>
<evidence type="ECO:0000256" key="7">
    <source>
        <dbReference type="RuleBase" id="RU363038"/>
    </source>
</evidence>
<dbReference type="Gene3D" id="3.40.50.620">
    <property type="entry name" value="HUPs"/>
    <property type="match status" value="1"/>
</dbReference>
<dbReference type="AlphaFoldDB" id="A5K6K6"/>
<dbReference type="InterPro" id="IPR001278">
    <property type="entry name" value="Arg-tRNA-ligase"/>
</dbReference>
<keyword evidence="5 7" id="KW-0648">Protein biosynthesis</keyword>
<keyword evidence="6 7" id="KW-0030">Aminoacyl-tRNA synthetase</keyword>
<dbReference type="GO" id="GO:0005524">
    <property type="term" value="F:ATP binding"/>
    <property type="evidence" value="ECO:0007669"/>
    <property type="project" value="UniProtKB-KW"/>
</dbReference>
<comment type="caution">
    <text evidence="12">The sequence shown here is derived from an EMBL/GenBank/DDBJ whole genome shotgun (WGS) entry which is preliminary data.</text>
</comment>
<dbReference type="PhylomeDB" id="A5K6K6"/>
<keyword evidence="4 7" id="KW-0067">ATP-binding</keyword>
<keyword evidence="9" id="KW-0732">Signal</keyword>
<feature type="domain" description="DALR anticodon binding" evidence="11">
    <location>
        <begin position="788"/>
        <end position="862"/>
    </location>
</feature>
<evidence type="ECO:0000256" key="6">
    <source>
        <dbReference type="ARBA" id="ARBA00023146"/>
    </source>
</evidence>
<feature type="compositionally biased region" description="Basic and acidic residues" evidence="8">
    <location>
        <begin position="674"/>
        <end position="742"/>
    </location>
</feature>
<evidence type="ECO:0000256" key="8">
    <source>
        <dbReference type="SAM" id="MobiDB-lite"/>
    </source>
</evidence>
<protein>
    <submittedName>
        <fullName evidence="12">Arginyl-tRNA synthetase, putative</fullName>
    </submittedName>
</protein>
<feature type="domain" description="Arginyl-tRNA synthetase catalytic core" evidence="10">
    <location>
        <begin position="388"/>
        <end position="494"/>
    </location>
</feature>
<evidence type="ECO:0000256" key="1">
    <source>
        <dbReference type="ARBA" id="ARBA00005594"/>
    </source>
</evidence>
<dbReference type="PRINTS" id="PR01038">
    <property type="entry name" value="TRNASYNTHARG"/>
</dbReference>
<dbReference type="STRING" id="126793.A5K6K6"/>
<name>A5K6K6_PLAVS</name>
<evidence type="ECO:0000259" key="11">
    <source>
        <dbReference type="Pfam" id="PF05746"/>
    </source>
</evidence>
<evidence type="ECO:0000256" key="4">
    <source>
        <dbReference type="ARBA" id="ARBA00022840"/>
    </source>
</evidence>